<dbReference type="Pfam" id="PF14541">
    <property type="entry name" value="TAXi_C"/>
    <property type="match status" value="1"/>
</dbReference>
<dbReference type="Proteomes" id="UP001289374">
    <property type="component" value="Unassembled WGS sequence"/>
</dbReference>
<protein>
    <submittedName>
        <fullName evidence="9">Aspartyl protease APCB1</fullName>
    </submittedName>
</protein>
<keyword evidence="4" id="KW-0378">Hydrolase</keyword>
<dbReference type="PRINTS" id="PR00792">
    <property type="entry name" value="PEPSIN"/>
</dbReference>
<feature type="compositionally biased region" description="Low complexity" evidence="6">
    <location>
        <begin position="57"/>
        <end position="74"/>
    </location>
</feature>
<feature type="region of interest" description="Disordered" evidence="6">
    <location>
        <begin position="57"/>
        <end position="76"/>
    </location>
</feature>
<feature type="chain" id="PRO_5041923465" evidence="7">
    <location>
        <begin position="22"/>
        <end position="586"/>
    </location>
</feature>
<dbReference type="FunFam" id="2.40.70.10:FF:000015">
    <property type="entry name" value="Aspartyl protease family protein"/>
    <property type="match status" value="1"/>
</dbReference>
<organism evidence="9 10">
    <name type="scientific">Sesamum angolense</name>
    <dbReference type="NCBI Taxonomy" id="2727404"/>
    <lineage>
        <taxon>Eukaryota</taxon>
        <taxon>Viridiplantae</taxon>
        <taxon>Streptophyta</taxon>
        <taxon>Embryophyta</taxon>
        <taxon>Tracheophyta</taxon>
        <taxon>Spermatophyta</taxon>
        <taxon>Magnoliopsida</taxon>
        <taxon>eudicotyledons</taxon>
        <taxon>Gunneridae</taxon>
        <taxon>Pentapetalae</taxon>
        <taxon>asterids</taxon>
        <taxon>lamiids</taxon>
        <taxon>Lamiales</taxon>
        <taxon>Pedaliaceae</taxon>
        <taxon>Sesamum</taxon>
    </lineage>
</organism>
<dbReference type="InterPro" id="IPR033121">
    <property type="entry name" value="PEPTIDASE_A1"/>
</dbReference>
<comment type="similarity">
    <text evidence="1">Belongs to the peptidase A1 family.</text>
</comment>
<evidence type="ECO:0000313" key="10">
    <source>
        <dbReference type="Proteomes" id="UP001289374"/>
    </source>
</evidence>
<dbReference type="InterPro" id="IPR032861">
    <property type="entry name" value="TAXi_N"/>
</dbReference>
<dbReference type="GO" id="GO:0004190">
    <property type="term" value="F:aspartic-type endopeptidase activity"/>
    <property type="evidence" value="ECO:0007669"/>
    <property type="project" value="UniProtKB-KW"/>
</dbReference>
<keyword evidence="3" id="KW-0064">Aspartyl protease</keyword>
<dbReference type="InterPro" id="IPR001461">
    <property type="entry name" value="Aspartic_peptidase_A1"/>
</dbReference>
<comment type="caution">
    <text evidence="9">The sequence shown here is derived from an EMBL/GenBank/DDBJ whole genome shotgun (WGS) entry which is preliminary data.</text>
</comment>
<keyword evidence="10" id="KW-1185">Reference proteome</keyword>
<evidence type="ECO:0000256" key="6">
    <source>
        <dbReference type="SAM" id="MobiDB-lite"/>
    </source>
</evidence>
<feature type="active site" evidence="5">
    <location>
        <position position="231"/>
    </location>
</feature>
<dbReference type="PANTHER" id="PTHR13683">
    <property type="entry name" value="ASPARTYL PROTEASES"/>
    <property type="match status" value="1"/>
</dbReference>
<evidence type="ECO:0000259" key="8">
    <source>
        <dbReference type="PROSITE" id="PS51767"/>
    </source>
</evidence>
<dbReference type="PANTHER" id="PTHR13683:SF316">
    <property type="entry name" value="ASPARTYL PROTEASE APCB1"/>
    <property type="match status" value="1"/>
</dbReference>
<dbReference type="Gene3D" id="2.40.70.10">
    <property type="entry name" value="Acid Proteases"/>
    <property type="match status" value="2"/>
</dbReference>
<dbReference type="Pfam" id="PF14543">
    <property type="entry name" value="TAXi_N"/>
    <property type="match status" value="1"/>
</dbReference>
<evidence type="ECO:0000256" key="4">
    <source>
        <dbReference type="ARBA" id="ARBA00022801"/>
    </source>
</evidence>
<dbReference type="AlphaFoldDB" id="A0AAE1XD37"/>
<feature type="domain" description="Peptidase A1" evidence="8">
    <location>
        <begin position="213"/>
        <end position="570"/>
    </location>
</feature>
<reference evidence="9" key="2">
    <citation type="journal article" date="2024" name="Plant">
        <title>Genomic evolution and insights into agronomic trait innovations of Sesamum species.</title>
        <authorList>
            <person name="Miao H."/>
            <person name="Wang L."/>
            <person name="Qu L."/>
            <person name="Liu H."/>
            <person name="Sun Y."/>
            <person name="Le M."/>
            <person name="Wang Q."/>
            <person name="Wei S."/>
            <person name="Zheng Y."/>
            <person name="Lin W."/>
            <person name="Duan Y."/>
            <person name="Cao H."/>
            <person name="Xiong S."/>
            <person name="Wang X."/>
            <person name="Wei L."/>
            <person name="Li C."/>
            <person name="Ma Q."/>
            <person name="Ju M."/>
            <person name="Zhao R."/>
            <person name="Li G."/>
            <person name="Mu C."/>
            <person name="Tian Q."/>
            <person name="Mei H."/>
            <person name="Zhang T."/>
            <person name="Gao T."/>
            <person name="Zhang H."/>
        </authorList>
    </citation>
    <scope>NUCLEOTIDE SEQUENCE</scope>
    <source>
        <strain evidence="9">K16</strain>
    </source>
</reference>
<feature type="signal peptide" evidence="7">
    <location>
        <begin position="1"/>
        <end position="21"/>
    </location>
</feature>
<evidence type="ECO:0000256" key="7">
    <source>
        <dbReference type="SAM" id="SignalP"/>
    </source>
</evidence>
<name>A0AAE1XD37_9LAMI</name>
<feature type="active site" evidence="5">
    <location>
        <position position="439"/>
    </location>
</feature>
<evidence type="ECO:0000313" key="9">
    <source>
        <dbReference type="EMBL" id="KAK4409568.1"/>
    </source>
</evidence>
<evidence type="ECO:0000256" key="3">
    <source>
        <dbReference type="ARBA" id="ARBA00022750"/>
    </source>
</evidence>
<evidence type="ECO:0000256" key="1">
    <source>
        <dbReference type="ARBA" id="ARBA00007447"/>
    </source>
</evidence>
<dbReference type="GO" id="GO:0006508">
    <property type="term" value="P:proteolysis"/>
    <property type="evidence" value="ECO:0007669"/>
    <property type="project" value="UniProtKB-KW"/>
</dbReference>
<keyword evidence="2 9" id="KW-0645">Protease</keyword>
<proteinExistence type="inferred from homology"/>
<dbReference type="InterPro" id="IPR032799">
    <property type="entry name" value="TAXi_C"/>
</dbReference>
<gene>
    <name evidence="9" type="ORF">Sango_0029800</name>
</gene>
<sequence>MEKAMTVSLMFLIPIPLFTRIADVCPFSPMDFLVVSSGSPKEFDKKLFYFLQAPQSPQLDQPQPAPQAGEAPPQFVSQNQGPQSLFSFGSPRRTLLPVLGISLIALYICVSISQEAFFQLKDELGSEDDPQKNKSQNTFIFTLYQKRHWGNSGLGDFELKLGRLTSIDSRSFSEELGGELSRGRINPKTASTASKIDATGLYLLGNIFPDGLYYTYLHFGNPPRPYFLDMDTGSALTWIQCDAPCTSCAKGAHPFYKPVKANIIPPKDSFCVEIQKNQIAKDCDACSQCDYEIEYADHSSSVGVLARDELYLNVANGSLVQSKIVFGCAYDQQGLLLNTLGKTDGILGLSRAKISLPSQLASQGIIKNVIGHCLAADARGGGYLFLGDDFVPYWQMAWVPMLQSYDLNSYQTNIAKVSYGSRQIGLGDVRSGQGRLVFDTGSSYSYFTERAYNNLVTIFNDISSESLVRDMSDTSLPICWRAKSPLRSVEDVRQFFKPLNLQFGSKWWIVSTKLQIPPEGYLVVNSKGNVCLGILNGREVHDGSTFILGDISLRGLLIVYDNVKEKIGWVRSDCARPRRFVSDTLY</sequence>
<dbReference type="InterPro" id="IPR021109">
    <property type="entry name" value="Peptidase_aspartic_dom_sf"/>
</dbReference>
<evidence type="ECO:0000256" key="5">
    <source>
        <dbReference type="PIRSR" id="PIRSR601461-1"/>
    </source>
</evidence>
<keyword evidence="7" id="KW-0732">Signal</keyword>
<dbReference type="PROSITE" id="PS51767">
    <property type="entry name" value="PEPTIDASE_A1"/>
    <property type="match status" value="1"/>
</dbReference>
<accession>A0AAE1XD37</accession>
<evidence type="ECO:0000256" key="2">
    <source>
        <dbReference type="ARBA" id="ARBA00022670"/>
    </source>
</evidence>
<reference evidence="9" key="1">
    <citation type="submission" date="2020-06" db="EMBL/GenBank/DDBJ databases">
        <authorList>
            <person name="Li T."/>
            <person name="Hu X."/>
            <person name="Zhang T."/>
            <person name="Song X."/>
            <person name="Zhang H."/>
            <person name="Dai N."/>
            <person name="Sheng W."/>
            <person name="Hou X."/>
            <person name="Wei L."/>
        </authorList>
    </citation>
    <scope>NUCLEOTIDE SEQUENCE</scope>
    <source>
        <strain evidence="9">K16</strain>
        <tissue evidence="9">Leaf</tissue>
    </source>
</reference>
<dbReference type="SUPFAM" id="SSF50630">
    <property type="entry name" value="Acid proteases"/>
    <property type="match status" value="1"/>
</dbReference>
<dbReference type="EMBL" id="JACGWL010000001">
    <property type="protein sequence ID" value="KAK4409568.1"/>
    <property type="molecule type" value="Genomic_DNA"/>
</dbReference>